<evidence type="ECO:0000313" key="4">
    <source>
        <dbReference type="EMBL" id="MBB2901315.1"/>
    </source>
</evidence>
<dbReference type="AlphaFoldDB" id="A0A7W4TM15"/>
<proteinExistence type="predicted"/>
<protein>
    <submittedName>
        <fullName evidence="4">Putative tricarboxylic transport membrane protein</fullName>
    </submittedName>
</protein>
<feature type="transmembrane region" description="Helical" evidence="2">
    <location>
        <begin position="154"/>
        <end position="176"/>
    </location>
</feature>
<reference evidence="4 5" key="2">
    <citation type="submission" date="2020-08" db="EMBL/GenBank/DDBJ databases">
        <authorList>
            <person name="Partida-Martinez L."/>
            <person name="Huntemann M."/>
            <person name="Clum A."/>
            <person name="Wang J."/>
            <person name="Palaniappan K."/>
            <person name="Ritter S."/>
            <person name="Chen I.-M."/>
            <person name="Stamatis D."/>
            <person name="Reddy T."/>
            <person name="O'Malley R."/>
            <person name="Daum C."/>
            <person name="Shapiro N."/>
            <person name="Ivanova N."/>
            <person name="Kyrpides N."/>
            <person name="Woyke T."/>
        </authorList>
    </citation>
    <scope>NUCLEOTIDE SEQUENCE [LARGE SCALE GENOMIC DNA]</scope>
    <source>
        <strain evidence="4 5">AS2.23</strain>
    </source>
</reference>
<feature type="domain" description="DUF1468" evidence="3">
    <location>
        <begin position="38"/>
        <end position="177"/>
    </location>
</feature>
<feature type="transmembrane region" description="Helical" evidence="2">
    <location>
        <begin position="67"/>
        <end position="87"/>
    </location>
</feature>
<feature type="transmembrane region" description="Helical" evidence="2">
    <location>
        <begin position="128"/>
        <end position="147"/>
    </location>
</feature>
<keyword evidence="2" id="KW-0472">Membrane</keyword>
<keyword evidence="2" id="KW-0812">Transmembrane</keyword>
<organism evidence="4 5">
    <name type="scientific">Kineococcus radiotolerans</name>
    <dbReference type="NCBI Taxonomy" id="131568"/>
    <lineage>
        <taxon>Bacteria</taxon>
        <taxon>Bacillati</taxon>
        <taxon>Actinomycetota</taxon>
        <taxon>Actinomycetes</taxon>
        <taxon>Kineosporiales</taxon>
        <taxon>Kineosporiaceae</taxon>
        <taxon>Kineococcus</taxon>
    </lineage>
</organism>
<evidence type="ECO:0000259" key="3">
    <source>
        <dbReference type="Pfam" id="PF07331"/>
    </source>
</evidence>
<reference evidence="4 5" key="1">
    <citation type="submission" date="2020-08" db="EMBL/GenBank/DDBJ databases">
        <title>The Agave Microbiome: Exploring the role of microbial communities in plant adaptations to desert environments.</title>
        <authorList>
            <person name="Partida-Martinez L.P."/>
        </authorList>
    </citation>
    <scope>NUCLEOTIDE SEQUENCE [LARGE SCALE GENOMIC DNA]</scope>
    <source>
        <strain evidence="4 5">AS2.23</strain>
    </source>
</reference>
<dbReference type="RefSeq" id="WP_012085622.1">
    <property type="nucleotide sequence ID" value="NZ_JACHVY010000001.1"/>
</dbReference>
<dbReference type="Pfam" id="PF07331">
    <property type="entry name" value="TctB"/>
    <property type="match status" value="1"/>
</dbReference>
<evidence type="ECO:0000313" key="5">
    <source>
        <dbReference type="Proteomes" id="UP000533269"/>
    </source>
</evidence>
<name>A0A7W4TM15_KINRA</name>
<keyword evidence="2" id="KW-1133">Transmembrane helix</keyword>
<gene>
    <name evidence="4" type="ORF">FHR75_002103</name>
</gene>
<dbReference type="OMA" id="TLGAVWW"/>
<accession>A0A7W4TM15</accession>
<feature type="compositionally biased region" description="Low complexity" evidence="1">
    <location>
        <begin position="1"/>
        <end position="20"/>
    </location>
</feature>
<feature type="region of interest" description="Disordered" evidence="1">
    <location>
        <begin position="1"/>
        <end position="28"/>
    </location>
</feature>
<dbReference type="InterPro" id="IPR009936">
    <property type="entry name" value="DUF1468"/>
</dbReference>
<evidence type="ECO:0000256" key="1">
    <source>
        <dbReference type="SAM" id="MobiDB-lite"/>
    </source>
</evidence>
<comment type="caution">
    <text evidence="4">The sequence shown here is derived from an EMBL/GenBank/DDBJ whole genome shotgun (WGS) entry which is preliminary data.</text>
</comment>
<evidence type="ECO:0000256" key="2">
    <source>
        <dbReference type="SAM" id="Phobius"/>
    </source>
</evidence>
<feature type="transmembrane region" description="Helical" evidence="2">
    <location>
        <begin position="33"/>
        <end position="55"/>
    </location>
</feature>
<dbReference type="Proteomes" id="UP000533269">
    <property type="component" value="Unassembled WGS sequence"/>
</dbReference>
<sequence>MTARETGGTPTVATTPATTTRDGGPSRRRWPELLLPLGITGLGVFTLADATTIAVTGAQNTVGPRAFPFAVGALLVAAGVAVVVAVLTGHRGEVEDSEDVDATAGTDWVTVAKLTGSFAALVVLVEPLGWPIAATLLFGGTAWSLGARPVWRPLLVGALIAVGTHVLFTQVLGLFLPAGPLGGVIGFG</sequence>
<dbReference type="EMBL" id="JACHVY010000001">
    <property type="protein sequence ID" value="MBB2901315.1"/>
    <property type="molecule type" value="Genomic_DNA"/>
</dbReference>